<organism evidence="1">
    <name type="scientific">Cucumis melo</name>
    <name type="common">Muskmelon</name>
    <dbReference type="NCBI Taxonomy" id="3656"/>
    <lineage>
        <taxon>Eukaryota</taxon>
        <taxon>Viridiplantae</taxon>
        <taxon>Streptophyta</taxon>
        <taxon>Embryophyta</taxon>
        <taxon>Tracheophyta</taxon>
        <taxon>Spermatophyta</taxon>
        <taxon>Magnoliopsida</taxon>
        <taxon>eudicotyledons</taxon>
        <taxon>Gunneridae</taxon>
        <taxon>Pentapetalae</taxon>
        <taxon>rosids</taxon>
        <taxon>fabids</taxon>
        <taxon>Cucurbitales</taxon>
        <taxon>Cucurbitaceae</taxon>
        <taxon>Benincaseae</taxon>
        <taxon>Cucumis</taxon>
    </lineage>
</organism>
<dbReference type="AlphaFoldDB" id="A0A9I9DAX3"/>
<sequence>MMEGATTLRRRRRSFRPIRTTHPTRSEPPFFLQLLFFHRCTSWLAQFVLHRLPFSMDRCKCWVRVKLVWKSNSWILRRICLEFDSPFS</sequence>
<dbReference type="Gramene" id="MELO3C015738.2.1">
    <property type="protein sequence ID" value="MELO3C015738.2.1"/>
    <property type="gene ID" value="MELO3C015738.2"/>
</dbReference>
<accession>A0A9I9DAX3</accession>
<proteinExistence type="predicted"/>
<protein>
    <submittedName>
        <fullName evidence="1">Uncharacterized protein</fullName>
    </submittedName>
</protein>
<reference evidence="1" key="1">
    <citation type="submission" date="2023-03" db="UniProtKB">
        <authorList>
            <consortium name="EnsemblPlants"/>
        </authorList>
    </citation>
    <scope>IDENTIFICATION</scope>
</reference>
<dbReference type="EnsemblPlants" id="MELO3C015738.2.1">
    <property type="protein sequence ID" value="MELO3C015738.2.1"/>
    <property type="gene ID" value="MELO3C015738.2"/>
</dbReference>
<evidence type="ECO:0000313" key="1">
    <source>
        <dbReference type="EnsemblPlants" id="MELO3C015738.2.1"/>
    </source>
</evidence>
<name>A0A9I9DAX3_CUCME</name>